<accession>A0AAW1TM36</accession>
<protein>
    <recommendedName>
        <fullName evidence="4">Phosphatidate phosphatase</fullName>
    </recommendedName>
</protein>
<evidence type="ECO:0000313" key="2">
    <source>
        <dbReference type="EMBL" id="KAK9869317.1"/>
    </source>
</evidence>
<feature type="transmembrane region" description="Helical" evidence="1">
    <location>
        <begin position="18"/>
        <end position="38"/>
    </location>
</feature>
<name>A0AAW1TM36_9CUCU</name>
<keyword evidence="3" id="KW-1185">Reference proteome</keyword>
<dbReference type="Proteomes" id="UP001431783">
    <property type="component" value="Unassembled WGS sequence"/>
</dbReference>
<proteinExistence type="predicted"/>
<sequence length="94" mass="10815">MIEDMACAKSVDVRLSKVALDVLLLLCVGFPILFLYLWGTAYHRGFFCDDESIRHPFHHSTVPSIYLYIVGIAMNCTVVRYLSYLSIFQYTKTL</sequence>
<keyword evidence="1" id="KW-1133">Transmembrane helix</keyword>
<evidence type="ECO:0000256" key="1">
    <source>
        <dbReference type="SAM" id="Phobius"/>
    </source>
</evidence>
<dbReference type="EMBL" id="JARQZJ010000001">
    <property type="protein sequence ID" value="KAK9869317.1"/>
    <property type="molecule type" value="Genomic_DNA"/>
</dbReference>
<evidence type="ECO:0008006" key="4">
    <source>
        <dbReference type="Google" id="ProtNLM"/>
    </source>
</evidence>
<reference evidence="2 3" key="1">
    <citation type="submission" date="2023-03" db="EMBL/GenBank/DDBJ databases">
        <title>Genome insight into feeding habits of ladybird beetles.</title>
        <authorList>
            <person name="Li H.-S."/>
            <person name="Huang Y.-H."/>
            <person name="Pang H."/>
        </authorList>
    </citation>
    <scope>NUCLEOTIDE SEQUENCE [LARGE SCALE GENOMIC DNA]</scope>
    <source>
        <strain evidence="2">SYSU_2023b</strain>
        <tissue evidence="2">Whole body</tissue>
    </source>
</reference>
<comment type="caution">
    <text evidence="2">The sequence shown here is derived from an EMBL/GenBank/DDBJ whole genome shotgun (WGS) entry which is preliminary data.</text>
</comment>
<dbReference type="AlphaFoldDB" id="A0AAW1TM36"/>
<organism evidence="2 3">
    <name type="scientific">Henosepilachna vigintioctopunctata</name>
    <dbReference type="NCBI Taxonomy" id="420089"/>
    <lineage>
        <taxon>Eukaryota</taxon>
        <taxon>Metazoa</taxon>
        <taxon>Ecdysozoa</taxon>
        <taxon>Arthropoda</taxon>
        <taxon>Hexapoda</taxon>
        <taxon>Insecta</taxon>
        <taxon>Pterygota</taxon>
        <taxon>Neoptera</taxon>
        <taxon>Endopterygota</taxon>
        <taxon>Coleoptera</taxon>
        <taxon>Polyphaga</taxon>
        <taxon>Cucujiformia</taxon>
        <taxon>Coccinelloidea</taxon>
        <taxon>Coccinellidae</taxon>
        <taxon>Epilachninae</taxon>
        <taxon>Epilachnini</taxon>
        <taxon>Henosepilachna</taxon>
    </lineage>
</organism>
<evidence type="ECO:0000313" key="3">
    <source>
        <dbReference type="Proteomes" id="UP001431783"/>
    </source>
</evidence>
<feature type="transmembrane region" description="Helical" evidence="1">
    <location>
        <begin position="65"/>
        <end position="82"/>
    </location>
</feature>
<gene>
    <name evidence="2" type="ORF">WA026_003067</name>
</gene>
<keyword evidence="1" id="KW-0472">Membrane</keyword>
<keyword evidence="1" id="KW-0812">Transmembrane</keyword>